<comment type="caution">
    <text evidence="2">The sequence shown here is derived from an EMBL/GenBank/DDBJ whole genome shotgun (WGS) entry which is preliminary data.</text>
</comment>
<evidence type="ECO:0008006" key="4">
    <source>
        <dbReference type="Google" id="ProtNLM"/>
    </source>
</evidence>
<proteinExistence type="predicted"/>
<feature type="transmembrane region" description="Helical" evidence="1">
    <location>
        <begin position="12"/>
        <end position="31"/>
    </location>
</feature>
<organism evidence="2 3">
    <name type="scientific">Clostridium puniceum</name>
    <dbReference type="NCBI Taxonomy" id="29367"/>
    <lineage>
        <taxon>Bacteria</taxon>
        <taxon>Bacillati</taxon>
        <taxon>Bacillota</taxon>
        <taxon>Clostridia</taxon>
        <taxon>Eubacteriales</taxon>
        <taxon>Clostridiaceae</taxon>
        <taxon>Clostridium</taxon>
    </lineage>
</organism>
<evidence type="ECO:0000313" key="2">
    <source>
        <dbReference type="EMBL" id="OOM74187.1"/>
    </source>
</evidence>
<gene>
    <name evidence="2" type="ORF">CLPUN_40690</name>
</gene>
<reference evidence="2 3" key="1">
    <citation type="submission" date="2016-05" db="EMBL/GenBank/DDBJ databases">
        <title>Microbial solvent formation.</title>
        <authorList>
            <person name="Poehlein A."/>
            <person name="Montoya Solano J.D."/>
            <person name="Flitsch S."/>
            <person name="Krabben P."/>
            <person name="Duerre P."/>
            <person name="Daniel R."/>
        </authorList>
    </citation>
    <scope>NUCLEOTIDE SEQUENCE [LARGE SCALE GENOMIC DNA]</scope>
    <source>
        <strain evidence="2 3">DSM 2619</strain>
    </source>
</reference>
<feature type="transmembrane region" description="Helical" evidence="1">
    <location>
        <begin position="43"/>
        <end position="65"/>
    </location>
</feature>
<keyword evidence="1" id="KW-0812">Transmembrane</keyword>
<feature type="transmembrane region" description="Helical" evidence="1">
    <location>
        <begin position="143"/>
        <end position="160"/>
    </location>
</feature>
<keyword evidence="3" id="KW-1185">Reference proteome</keyword>
<dbReference type="RefSeq" id="WP_077849042.1">
    <property type="nucleotide sequence ID" value="NZ_LZZM01000202.1"/>
</dbReference>
<protein>
    <recommendedName>
        <fullName evidence="4">YIEGIA protein</fullName>
    </recommendedName>
</protein>
<sequence length="301" mass="33837">MDKEALSQYSLVLILVPLLCGTIARYITLIVDYRQYPSYPNGYLIHLVTGFISSGIGAIAIPALLEKNFEAVTFLVLATEQFREVRRIEKESLQALDGVEHVFRGEAYIDGIAKTFEARNYFSLLVAFITSLTMHIVPKSIMLINILCGILVGAISLYILKNFSKGKAVGDIADINLAKITLKNSELYVDDILVTNHLGTDFSRELVKNSGIAAVICPKEKHFNRILNHNGQRQAIIFEACRILGLKRYHYTKCDYNTGRIAVVMVPIIYDEAVFIETIKKIPLLESIKKNYRIMKSNSAK</sequence>
<dbReference type="Proteomes" id="UP000190890">
    <property type="component" value="Unassembled WGS sequence"/>
</dbReference>
<evidence type="ECO:0000313" key="3">
    <source>
        <dbReference type="Proteomes" id="UP000190890"/>
    </source>
</evidence>
<dbReference type="OrthoDB" id="1846546at2"/>
<dbReference type="EMBL" id="LZZM01000202">
    <property type="protein sequence ID" value="OOM74187.1"/>
    <property type="molecule type" value="Genomic_DNA"/>
</dbReference>
<dbReference type="AlphaFoldDB" id="A0A1S8T8S8"/>
<name>A0A1S8T8S8_9CLOT</name>
<keyword evidence="1" id="KW-1133">Transmembrane helix</keyword>
<feature type="transmembrane region" description="Helical" evidence="1">
    <location>
        <begin position="121"/>
        <end position="137"/>
    </location>
</feature>
<dbReference type="Pfam" id="PF14045">
    <property type="entry name" value="YIEGIA"/>
    <property type="match status" value="1"/>
</dbReference>
<accession>A0A1S8T8S8</accession>
<evidence type="ECO:0000256" key="1">
    <source>
        <dbReference type="SAM" id="Phobius"/>
    </source>
</evidence>
<dbReference type="InterPro" id="IPR025918">
    <property type="entry name" value="YIEGIA"/>
</dbReference>
<dbReference type="STRING" id="29367.CLPUN_40690"/>
<keyword evidence="1" id="KW-0472">Membrane</keyword>